<feature type="domain" description="Cupin type-2" evidence="1">
    <location>
        <begin position="83"/>
        <end position="150"/>
    </location>
</feature>
<dbReference type="PANTHER" id="PTHR37694:SF1">
    <property type="entry name" value="SLR8022 PROTEIN"/>
    <property type="match status" value="1"/>
</dbReference>
<dbReference type="CDD" id="cd02230">
    <property type="entry name" value="cupin_HP0902-like"/>
    <property type="match status" value="1"/>
</dbReference>
<evidence type="ECO:0000259" key="1">
    <source>
        <dbReference type="Pfam" id="PF07883"/>
    </source>
</evidence>
<protein>
    <submittedName>
        <fullName evidence="2">Cupin domain-containing protein</fullName>
    </submittedName>
</protein>
<dbReference type="Pfam" id="PF07883">
    <property type="entry name" value="Cupin_2"/>
    <property type="match status" value="1"/>
</dbReference>
<dbReference type="PANTHER" id="PTHR37694">
    <property type="entry name" value="SLR8022 PROTEIN"/>
    <property type="match status" value="1"/>
</dbReference>
<dbReference type="AlphaFoldDB" id="A0A844KNL3"/>
<dbReference type="InterPro" id="IPR011051">
    <property type="entry name" value="RmlC_Cupin_sf"/>
</dbReference>
<organism evidence="2 3">
    <name type="scientific">Roseburia faecis</name>
    <dbReference type="NCBI Taxonomy" id="301302"/>
    <lineage>
        <taxon>Bacteria</taxon>
        <taxon>Bacillati</taxon>
        <taxon>Bacillota</taxon>
        <taxon>Clostridia</taxon>
        <taxon>Lachnospirales</taxon>
        <taxon>Lachnospiraceae</taxon>
        <taxon>Roseburia</taxon>
    </lineage>
</organism>
<dbReference type="InterPro" id="IPR014710">
    <property type="entry name" value="RmlC-like_jellyroll"/>
</dbReference>
<comment type="caution">
    <text evidence="2">The sequence shown here is derived from an EMBL/GenBank/DDBJ whole genome shotgun (WGS) entry which is preliminary data.</text>
</comment>
<dbReference type="SUPFAM" id="SSF51182">
    <property type="entry name" value="RmlC-like cupins"/>
    <property type="match status" value="1"/>
</dbReference>
<sequence length="152" mass="16378">MGTDATNKDLVKGDLLVIPGGTLCGVQSDTGAIYTEIIIKQEAIMNNLVKAGEVMKLKDLISYEEGSISNLDVASTDTMKFVLMAFDKGTGLTPHRAPGNAIIFALDGKATINYEGRNHVISAGENFRFEKDGLHSVTADEQFKMALLLVIE</sequence>
<evidence type="ECO:0000313" key="2">
    <source>
        <dbReference type="EMBL" id="MTR81936.1"/>
    </source>
</evidence>
<gene>
    <name evidence="2" type="ORF">GMD30_09550</name>
</gene>
<name>A0A844KNL3_9FIRM</name>
<proteinExistence type="predicted"/>
<dbReference type="InterPro" id="IPR013096">
    <property type="entry name" value="Cupin_2"/>
</dbReference>
<dbReference type="EMBL" id="WNAL01000017">
    <property type="protein sequence ID" value="MTR81936.1"/>
    <property type="molecule type" value="Genomic_DNA"/>
</dbReference>
<dbReference type="Gene3D" id="2.60.120.10">
    <property type="entry name" value="Jelly Rolls"/>
    <property type="match status" value="1"/>
</dbReference>
<accession>A0A844KNL3</accession>
<dbReference type="Proteomes" id="UP000446657">
    <property type="component" value="Unassembled WGS sequence"/>
</dbReference>
<evidence type="ECO:0000313" key="3">
    <source>
        <dbReference type="Proteomes" id="UP000446657"/>
    </source>
</evidence>
<reference evidence="2 3" key="1">
    <citation type="journal article" date="2019" name="Nat. Med.">
        <title>A library of human gut bacterial isolates paired with longitudinal multiomics data enables mechanistic microbiome research.</title>
        <authorList>
            <person name="Poyet M."/>
            <person name="Groussin M."/>
            <person name="Gibbons S.M."/>
            <person name="Avila-Pacheco J."/>
            <person name="Jiang X."/>
            <person name="Kearney S.M."/>
            <person name="Perrotta A.R."/>
            <person name="Berdy B."/>
            <person name="Zhao S."/>
            <person name="Lieberman T.D."/>
            <person name="Swanson P.K."/>
            <person name="Smith M."/>
            <person name="Roesemann S."/>
            <person name="Alexander J.E."/>
            <person name="Rich S.A."/>
            <person name="Livny J."/>
            <person name="Vlamakis H."/>
            <person name="Clish C."/>
            <person name="Bullock K."/>
            <person name="Deik A."/>
            <person name="Scott J."/>
            <person name="Pierce K.A."/>
            <person name="Xavier R.J."/>
            <person name="Alm E.J."/>
        </authorList>
    </citation>
    <scope>NUCLEOTIDE SEQUENCE [LARGE SCALE GENOMIC DNA]</scope>
    <source>
        <strain evidence="2 3">BIOML-A1</strain>
    </source>
</reference>